<sequence>MSDKSLARNLFPVRPSSGGRPSSLPDRSGLQRIPLTGGSVPGARSSPLPDPNGLPRIPLTGGSVPGARSSPLPDPSGLPCIHLTGGSVPGAKSSPLPDPSGLPHIPLTGGSVPGSGSSPLLDPNGLPRGGFVSGARSSPDPNGLPHIPLSGGLSHTSVRTTRSGFSGSSSMGDINTNMGLTDAIADIGVVQNVGNGIAYGYEMTGNNEDPASDFFYNGPEHENEPEHGHESVHEPESPMVQTPHYSGTHGGSNDADSNGSHRPFITRKGYKFGRQSIHRAIVKIFWQSINEPWITYKKIPKEVVTQMFERFRTQYRWDPNEEGLIREGFENTLKDRYRGRMRDAREASVNSARKAGHVIAEINNNFEILANYNPPEIHIVFGDVLIHFSFNTNYINYIVSFIYKQLTGEDPSFIDLYYKTHLTAESKKIYFRGDKEAQVDFVNETSGVAIESYNTTLSKKYGDDTTQHNVNDPELWTQTQLLRKGGKQKGPIYGAGYSDLHFLMTGAYSYESTSASADFAKSQQEVNELRQKMSNMEQAMEEKQSEMNLQMQQMRNEMELQVQRQLEAFMKQINPFDNPPSSS</sequence>
<comment type="caution">
    <text evidence="3">The sequence shown here is derived from an EMBL/GenBank/DDBJ whole genome shotgun (WGS) entry which is preliminary data.</text>
</comment>
<feature type="compositionally biased region" description="Low complexity" evidence="2">
    <location>
        <begin position="14"/>
        <end position="28"/>
    </location>
</feature>
<dbReference type="AlphaFoldDB" id="A0A9R1X3M3"/>
<evidence type="ECO:0000313" key="4">
    <source>
        <dbReference type="Proteomes" id="UP000235145"/>
    </source>
</evidence>
<name>A0A9R1X3M3_LACSA</name>
<dbReference type="PANTHER" id="PTHR33411:SF33">
    <property type="entry name" value="TRANSPOSASE, PTTA_EN_SPM, PLANT-RELATED"/>
    <property type="match status" value="1"/>
</dbReference>
<feature type="compositionally biased region" description="Basic and acidic residues" evidence="2">
    <location>
        <begin position="219"/>
        <end position="236"/>
    </location>
</feature>
<dbReference type="EMBL" id="NBSK02000007">
    <property type="protein sequence ID" value="KAJ0197244.1"/>
    <property type="molecule type" value="Genomic_DNA"/>
</dbReference>
<protein>
    <submittedName>
        <fullName evidence="3">Uncharacterized protein</fullName>
    </submittedName>
</protein>
<reference evidence="3 4" key="1">
    <citation type="journal article" date="2017" name="Nat. Commun.">
        <title>Genome assembly with in vitro proximity ligation data and whole-genome triplication in lettuce.</title>
        <authorList>
            <person name="Reyes-Chin-Wo S."/>
            <person name="Wang Z."/>
            <person name="Yang X."/>
            <person name="Kozik A."/>
            <person name="Arikit S."/>
            <person name="Song C."/>
            <person name="Xia L."/>
            <person name="Froenicke L."/>
            <person name="Lavelle D.O."/>
            <person name="Truco M.J."/>
            <person name="Xia R."/>
            <person name="Zhu S."/>
            <person name="Xu C."/>
            <person name="Xu H."/>
            <person name="Xu X."/>
            <person name="Cox K."/>
            <person name="Korf I."/>
            <person name="Meyers B.C."/>
            <person name="Michelmore R.W."/>
        </authorList>
    </citation>
    <scope>NUCLEOTIDE SEQUENCE [LARGE SCALE GENOMIC DNA]</scope>
    <source>
        <strain evidence="4">cv. Salinas</strain>
        <tissue evidence="3">Seedlings</tissue>
    </source>
</reference>
<feature type="region of interest" description="Disordered" evidence="2">
    <location>
        <begin position="210"/>
        <end position="262"/>
    </location>
</feature>
<feature type="compositionally biased region" description="Low complexity" evidence="2">
    <location>
        <begin position="156"/>
        <end position="170"/>
    </location>
</feature>
<organism evidence="3 4">
    <name type="scientific">Lactuca sativa</name>
    <name type="common">Garden lettuce</name>
    <dbReference type="NCBI Taxonomy" id="4236"/>
    <lineage>
        <taxon>Eukaryota</taxon>
        <taxon>Viridiplantae</taxon>
        <taxon>Streptophyta</taxon>
        <taxon>Embryophyta</taxon>
        <taxon>Tracheophyta</taxon>
        <taxon>Spermatophyta</taxon>
        <taxon>Magnoliopsida</taxon>
        <taxon>eudicotyledons</taxon>
        <taxon>Gunneridae</taxon>
        <taxon>Pentapetalae</taxon>
        <taxon>asterids</taxon>
        <taxon>campanulids</taxon>
        <taxon>Asterales</taxon>
        <taxon>Asteraceae</taxon>
        <taxon>Cichorioideae</taxon>
        <taxon>Cichorieae</taxon>
        <taxon>Lactucinae</taxon>
        <taxon>Lactuca</taxon>
    </lineage>
</organism>
<feature type="compositionally biased region" description="Low complexity" evidence="2">
    <location>
        <begin position="106"/>
        <end position="126"/>
    </location>
</feature>
<feature type="region of interest" description="Disordered" evidence="2">
    <location>
        <begin position="1"/>
        <end position="172"/>
    </location>
</feature>
<feature type="coiled-coil region" evidence="1">
    <location>
        <begin position="519"/>
        <end position="557"/>
    </location>
</feature>
<evidence type="ECO:0000256" key="2">
    <source>
        <dbReference type="SAM" id="MobiDB-lite"/>
    </source>
</evidence>
<evidence type="ECO:0000256" key="1">
    <source>
        <dbReference type="SAM" id="Coils"/>
    </source>
</evidence>
<evidence type="ECO:0000313" key="3">
    <source>
        <dbReference type="EMBL" id="KAJ0197244.1"/>
    </source>
</evidence>
<accession>A0A9R1X3M3</accession>
<gene>
    <name evidence="3" type="ORF">LSAT_V11C700371160</name>
</gene>
<proteinExistence type="predicted"/>
<keyword evidence="4" id="KW-1185">Reference proteome</keyword>
<dbReference type="Proteomes" id="UP000235145">
    <property type="component" value="Unassembled WGS sequence"/>
</dbReference>
<dbReference type="PANTHER" id="PTHR33411">
    <property type="entry name" value="OS08G0392500 PROTEIN"/>
    <property type="match status" value="1"/>
</dbReference>
<keyword evidence="1" id="KW-0175">Coiled coil</keyword>